<dbReference type="PANTHER" id="PTHR32401:SF16">
    <property type="entry name" value="CONCANAVALIN A-LIKE LECTIN FAMILY PROTEIN"/>
    <property type="match status" value="1"/>
</dbReference>
<dbReference type="InterPro" id="IPR001220">
    <property type="entry name" value="Legume_lectin_dom"/>
</dbReference>
<evidence type="ECO:0000256" key="1">
    <source>
        <dbReference type="ARBA" id="ARBA00007606"/>
    </source>
</evidence>
<dbReference type="Proteomes" id="UP001408789">
    <property type="component" value="Unassembled WGS sequence"/>
</dbReference>
<feature type="chain" id="PRO_5042830403" description="Legume lectin domain-containing protein" evidence="4">
    <location>
        <begin position="23"/>
        <end position="346"/>
    </location>
</feature>
<feature type="signal peptide" evidence="4">
    <location>
        <begin position="1"/>
        <end position="22"/>
    </location>
</feature>
<keyword evidence="3" id="KW-0472">Membrane</keyword>
<keyword evidence="4" id="KW-0732">Signal</keyword>
<protein>
    <recommendedName>
        <fullName evidence="5">Legume lectin domain-containing protein</fullName>
    </recommendedName>
</protein>
<comment type="caution">
    <text evidence="6">The sequence shown here is derived from an EMBL/GenBank/DDBJ whole genome shotgun (WGS) entry which is preliminary data.</text>
</comment>
<comment type="similarity">
    <text evidence="1">Belongs to the leguminous lectin family.</text>
</comment>
<evidence type="ECO:0000259" key="5">
    <source>
        <dbReference type="Pfam" id="PF00139"/>
    </source>
</evidence>
<evidence type="ECO:0000256" key="2">
    <source>
        <dbReference type="ARBA" id="ARBA00022734"/>
    </source>
</evidence>
<dbReference type="Pfam" id="PF00139">
    <property type="entry name" value="Lectin_legB"/>
    <property type="match status" value="1"/>
</dbReference>
<feature type="transmembrane region" description="Helical" evidence="3">
    <location>
        <begin position="295"/>
        <end position="320"/>
    </location>
</feature>
<reference evidence="6 7" key="1">
    <citation type="submission" date="2024-04" db="EMBL/GenBank/DDBJ databases">
        <title>The reference genome of an endangered Asteraceae, Deinandra increscens subsp. villosa, native to the Central Coast of California.</title>
        <authorList>
            <person name="Guilliams M."/>
            <person name="Hasenstab-Lehman K."/>
            <person name="Meyer R."/>
            <person name="Mcevoy S."/>
        </authorList>
    </citation>
    <scope>NUCLEOTIDE SEQUENCE [LARGE SCALE GENOMIC DNA]</scope>
    <source>
        <tissue evidence="6">Leaf</tissue>
    </source>
</reference>
<keyword evidence="3" id="KW-1133">Transmembrane helix</keyword>
<evidence type="ECO:0000256" key="4">
    <source>
        <dbReference type="SAM" id="SignalP"/>
    </source>
</evidence>
<keyword evidence="2" id="KW-0430">Lectin</keyword>
<dbReference type="CDD" id="cd06899">
    <property type="entry name" value="lectin_legume_LecRK_Arcelin_ConA"/>
    <property type="match status" value="1"/>
</dbReference>
<evidence type="ECO:0000313" key="6">
    <source>
        <dbReference type="EMBL" id="KAK9055501.1"/>
    </source>
</evidence>
<evidence type="ECO:0000313" key="7">
    <source>
        <dbReference type="Proteomes" id="UP001408789"/>
    </source>
</evidence>
<feature type="domain" description="Legume lectin" evidence="5">
    <location>
        <begin position="26"/>
        <end position="269"/>
    </location>
</feature>
<organism evidence="6 7">
    <name type="scientific">Deinandra increscens subsp. villosa</name>
    <dbReference type="NCBI Taxonomy" id="3103831"/>
    <lineage>
        <taxon>Eukaryota</taxon>
        <taxon>Viridiplantae</taxon>
        <taxon>Streptophyta</taxon>
        <taxon>Embryophyta</taxon>
        <taxon>Tracheophyta</taxon>
        <taxon>Spermatophyta</taxon>
        <taxon>Magnoliopsida</taxon>
        <taxon>eudicotyledons</taxon>
        <taxon>Gunneridae</taxon>
        <taxon>Pentapetalae</taxon>
        <taxon>asterids</taxon>
        <taxon>campanulids</taxon>
        <taxon>Asterales</taxon>
        <taxon>Asteraceae</taxon>
        <taxon>Asteroideae</taxon>
        <taxon>Heliantheae alliance</taxon>
        <taxon>Madieae</taxon>
        <taxon>Madiinae</taxon>
        <taxon>Deinandra</taxon>
    </lineage>
</organism>
<dbReference type="InterPro" id="IPR013320">
    <property type="entry name" value="ConA-like_dom_sf"/>
</dbReference>
<dbReference type="Gene3D" id="2.60.120.200">
    <property type="match status" value="1"/>
</dbReference>
<dbReference type="InterPro" id="IPR050258">
    <property type="entry name" value="Leguminous_Lectin"/>
</dbReference>
<keyword evidence="3" id="KW-0812">Transmembrane</keyword>
<accession>A0AAP0GN73</accession>
<dbReference type="AlphaFoldDB" id="A0AAP0GN73"/>
<dbReference type="PANTHER" id="PTHR32401">
    <property type="entry name" value="CONCANAVALIN A-LIKE LECTIN FAMILY PROTEIN"/>
    <property type="match status" value="1"/>
</dbReference>
<sequence>MASLSYSVVLILCFSFFKSLIADSNSSFSFTNFGLNSSFDSVLTLYGDAKVVNGGSSVQLTAPLESSAGRVAFKAPVRFYGGIPKKLVSFSTYFSFSISSDSGNGDGLAFVVFSDGYPVDLFDNNGSFGLLSNGGDLKFLSVEFDTLMDEKYGDMNGNHVGIDLSNFVSLKARNLSSVNLGLKSGNRLQVWIDYESGSRRLEVRLSKFGENRPLDPLLWQQIDLPKIWPENERFFVGLSSSNGNSSQLCNVYSWSFKTRRSPDWMHSEPLDPIVFKKGEENEIKIHEKNDCVMKILSALILGIGLGALGSFVGMFVWMLLFARRRPVSPEENAAMKPVVDEKSFSK</sequence>
<evidence type="ECO:0000256" key="3">
    <source>
        <dbReference type="SAM" id="Phobius"/>
    </source>
</evidence>
<gene>
    <name evidence="6" type="ORF">SSX86_026584</name>
</gene>
<dbReference type="GO" id="GO:0030246">
    <property type="term" value="F:carbohydrate binding"/>
    <property type="evidence" value="ECO:0007669"/>
    <property type="project" value="UniProtKB-KW"/>
</dbReference>
<dbReference type="EMBL" id="JBCNJP010000025">
    <property type="protein sequence ID" value="KAK9055501.1"/>
    <property type="molecule type" value="Genomic_DNA"/>
</dbReference>
<proteinExistence type="inferred from homology"/>
<keyword evidence="7" id="KW-1185">Reference proteome</keyword>
<dbReference type="SUPFAM" id="SSF49899">
    <property type="entry name" value="Concanavalin A-like lectins/glucanases"/>
    <property type="match status" value="1"/>
</dbReference>
<name>A0AAP0GN73_9ASTR</name>